<dbReference type="EMBL" id="BMJA01000002">
    <property type="protein sequence ID" value="GGA40497.1"/>
    <property type="molecule type" value="Genomic_DNA"/>
</dbReference>
<dbReference type="PANTHER" id="PTHR37422">
    <property type="entry name" value="TEICHURONIC ACID BIOSYNTHESIS PROTEIN TUAE"/>
    <property type="match status" value="1"/>
</dbReference>
<feature type="transmembrane region" description="Helical" evidence="5">
    <location>
        <begin position="296"/>
        <end position="317"/>
    </location>
</feature>
<protein>
    <submittedName>
        <fullName evidence="7">Membrane protein</fullName>
    </submittedName>
</protein>
<feature type="transmembrane region" description="Helical" evidence="5">
    <location>
        <begin position="105"/>
        <end position="122"/>
    </location>
</feature>
<comment type="caution">
    <text evidence="7">The sequence shown here is derived from an EMBL/GenBank/DDBJ whole genome shotgun (WGS) entry which is preliminary data.</text>
</comment>
<dbReference type="InterPro" id="IPR007016">
    <property type="entry name" value="O-antigen_ligase-rel_domated"/>
</dbReference>
<organism evidence="7 8">
    <name type="scientific">Dyella nitratireducens</name>
    <dbReference type="NCBI Taxonomy" id="1849580"/>
    <lineage>
        <taxon>Bacteria</taxon>
        <taxon>Pseudomonadati</taxon>
        <taxon>Pseudomonadota</taxon>
        <taxon>Gammaproteobacteria</taxon>
        <taxon>Lysobacterales</taxon>
        <taxon>Rhodanobacteraceae</taxon>
        <taxon>Dyella</taxon>
    </lineage>
</organism>
<dbReference type="RefSeq" id="WP_188795417.1">
    <property type="nucleotide sequence ID" value="NZ_BMJA01000002.1"/>
</dbReference>
<feature type="transmembrane region" description="Helical" evidence="5">
    <location>
        <begin position="20"/>
        <end position="41"/>
    </location>
</feature>
<keyword evidence="8" id="KW-1185">Reference proteome</keyword>
<evidence type="ECO:0000313" key="8">
    <source>
        <dbReference type="Proteomes" id="UP000620046"/>
    </source>
</evidence>
<proteinExistence type="predicted"/>
<evidence type="ECO:0000313" key="7">
    <source>
        <dbReference type="EMBL" id="GGA40497.1"/>
    </source>
</evidence>
<feature type="transmembrane region" description="Helical" evidence="5">
    <location>
        <begin position="154"/>
        <end position="171"/>
    </location>
</feature>
<feature type="domain" description="O-antigen ligase-related" evidence="6">
    <location>
        <begin position="183"/>
        <end position="303"/>
    </location>
</feature>
<feature type="transmembrane region" description="Helical" evidence="5">
    <location>
        <begin position="178"/>
        <end position="211"/>
    </location>
</feature>
<name>A0ABQ1GBJ1_9GAMM</name>
<keyword evidence="3 5" id="KW-1133">Transmembrane helix</keyword>
<dbReference type="PANTHER" id="PTHR37422:SF13">
    <property type="entry name" value="LIPOPOLYSACCHARIDE BIOSYNTHESIS PROTEIN PA4999-RELATED"/>
    <property type="match status" value="1"/>
</dbReference>
<keyword evidence="4 5" id="KW-0472">Membrane</keyword>
<feature type="transmembrane region" description="Helical" evidence="5">
    <location>
        <begin position="363"/>
        <end position="383"/>
    </location>
</feature>
<evidence type="ECO:0000256" key="4">
    <source>
        <dbReference type="ARBA" id="ARBA00023136"/>
    </source>
</evidence>
<evidence type="ECO:0000256" key="1">
    <source>
        <dbReference type="ARBA" id="ARBA00004141"/>
    </source>
</evidence>
<keyword evidence="2 5" id="KW-0812">Transmembrane</keyword>
<feature type="transmembrane region" description="Helical" evidence="5">
    <location>
        <begin position="53"/>
        <end position="73"/>
    </location>
</feature>
<sequence length="421" mass="46401">MFPLILLYLVLTIIRPQEYMAAFVGIPILPVVLIAAFLCWLASNAKTFAAPQFVILPIFLLVLMISVVVNGWFGGALDQFEKFGPIAIAFFVFAAACNTQQRVKIAMAVFVLCSVVLAIHGIQQARTGMGWTGVPISEDGRIQYIGIFNDPNDLGLLFATALPMSVYLSTLRGLMLRLFWLACAALLFYGTYLTNSRGALLAVLVVAGVYVWYRRGFITAGTLGVVGLACMKLLSSRMEDLDPDEESASGRVNAWYEGLHMFLSHPVFGVGAGNFTEYNDLTAHNSFVLVLAETGFVGYMLWLAFVGYSFWMMLTVLRHKPDDIDDPARAKAWQSEQRMALTLLLSLCGLFSAAFFLSRSYTVVMYLLAAMVVGYYVSARQRFPGLRLFKLASNGWLWFSASAGSIAGFFVLVAVLLRVST</sequence>
<evidence type="ECO:0000256" key="2">
    <source>
        <dbReference type="ARBA" id="ARBA00022692"/>
    </source>
</evidence>
<comment type="subcellular location">
    <subcellularLocation>
        <location evidence="1">Membrane</location>
        <topology evidence="1">Multi-pass membrane protein</topology>
    </subcellularLocation>
</comment>
<dbReference type="Proteomes" id="UP000620046">
    <property type="component" value="Unassembled WGS sequence"/>
</dbReference>
<dbReference type="InterPro" id="IPR051533">
    <property type="entry name" value="WaaL-like"/>
</dbReference>
<gene>
    <name evidence="7" type="primary">sypL</name>
    <name evidence="7" type="ORF">GCM10010981_32130</name>
</gene>
<feature type="transmembrane region" description="Helical" evidence="5">
    <location>
        <begin position="338"/>
        <end position="357"/>
    </location>
</feature>
<accession>A0ABQ1GBJ1</accession>
<feature type="transmembrane region" description="Helical" evidence="5">
    <location>
        <begin position="395"/>
        <end position="417"/>
    </location>
</feature>
<reference evidence="8" key="1">
    <citation type="journal article" date="2019" name="Int. J. Syst. Evol. Microbiol.">
        <title>The Global Catalogue of Microorganisms (GCM) 10K type strain sequencing project: providing services to taxonomists for standard genome sequencing and annotation.</title>
        <authorList>
            <consortium name="The Broad Institute Genomics Platform"/>
            <consortium name="The Broad Institute Genome Sequencing Center for Infectious Disease"/>
            <person name="Wu L."/>
            <person name="Ma J."/>
        </authorList>
    </citation>
    <scope>NUCLEOTIDE SEQUENCE [LARGE SCALE GENOMIC DNA]</scope>
    <source>
        <strain evidence="8">CGMCC 1.15439</strain>
    </source>
</reference>
<dbReference type="Pfam" id="PF04932">
    <property type="entry name" value="Wzy_C"/>
    <property type="match status" value="1"/>
</dbReference>
<evidence type="ECO:0000256" key="3">
    <source>
        <dbReference type="ARBA" id="ARBA00022989"/>
    </source>
</evidence>
<evidence type="ECO:0000256" key="5">
    <source>
        <dbReference type="SAM" id="Phobius"/>
    </source>
</evidence>
<evidence type="ECO:0000259" key="6">
    <source>
        <dbReference type="Pfam" id="PF04932"/>
    </source>
</evidence>